<dbReference type="GO" id="GO:0005829">
    <property type="term" value="C:cytosol"/>
    <property type="evidence" value="ECO:0007669"/>
    <property type="project" value="TreeGrafter"/>
</dbReference>
<dbReference type="InterPro" id="IPR014710">
    <property type="entry name" value="RmlC-like_jellyroll"/>
</dbReference>
<dbReference type="Pfam" id="PF13545">
    <property type="entry name" value="HTH_Crp_2"/>
    <property type="match status" value="1"/>
</dbReference>
<dbReference type="SUPFAM" id="SSF46785">
    <property type="entry name" value="Winged helix' DNA-binding domain"/>
    <property type="match status" value="1"/>
</dbReference>
<dbReference type="OrthoDB" id="9788438at2"/>
<dbReference type="Pfam" id="PF00027">
    <property type="entry name" value="cNMP_binding"/>
    <property type="match status" value="1"/>
</dbReference>
<dbReference type="GO" id="GO:0016301">
    <property type="term" value="F:kinase activity"/>
    <property type="evidence" value="ECO:0007669"/>
    <property type="project" value="UniProtKB-KW"/>
</dbReference>
<dbReference type="CDD" id="cd00038">
    <property type="entry name" value="CAP_ED"/>
    <property type="match status" value="1"/>
</dbReference>
<evidence type="ECO:0000259" key="4">
    <source>
        <dbReference type="PROSITE" id="PS50042"/>
    </source>
</evidence>
<accession>A0A1G8Y181</accession>
<keyword evidence="6" id="KW-0808">Transferase</keyword>
<dbReference type="GO" id="GO:0003677">
    <property type="term" value="F:DNA binding"/>
    <property type="evidence" value="ECO:0007669"/>
    <property type="project" value="UniProtKB-KW"/>
</dbReference>
<sequence length="226" mass="26550">MPDNNEIWYFEDVNLYQVLCPHRVKRLREQHTYTHFQKNQFIYFPDEPSRYIFLIFQGRVKIGSYSEDGRELVKAILGKGEVFGELALTGEAYRSDYAMALDDDTVVCQLTIEEMHELMKENQPLSFAIFKLIGFRIRKLERKIEGLVFKDARTRIIDFLQEMASERGQKIGYETLIKTQFTHKDIANLTGTSRQTVTTVLNELKEKNVLTFDRRRILIRDLALLA</sequence>
<dbReference type="Gene3D" id="1.10.10.10">
    <property type="entry name" value="Winged helix-like DNA-binding domain superfamily/Winged helix DNA-binding domain"/>
    <property type="match status" value="1"/>
</dbReference>
<protein>
    <submittedName>
        <fullName evidence="6">cAMP-binding domain of CRP or a regulatory subunit of cAMP-dependent protein kinases</fullName>
    </submittedName>
</protein>
<dbReference type="AlphaFoldDB" id="A0A1G8Y181"/>
<dbReference type="InterPro" id="IPR000595">
    <property type="entry name" value="cNMP-bd_dom"/>
</dbReference>
<dbReference type="InterPro" id="IPR012318">
    <property type="entry name" value="HTH_CRP"/>
</dbReference>
<keyword evidence="1" id="KW-0805">Transcription regulation</keyword>
<dbReference type="RefSeq" id="WP_089678629.1">
    <property type="nucleotide sequence ID" value="NZ_FNFO01000001.1"/>
</dbReference>
<name>A0A1G8Y181_9BACT</name>
<dbReference type="EMBL" id="FNFO01000001">
    <property type="protein sequence ID" value="SDJ96204.1"/>
    <property type="molecule type" value="Genomic_DNA"/>
</dbReference>
<keyword evidence="6" id="KW-0418">Kinase</keyword>
<dbReference type="PANTHER" id="PTHR24567">
    <property type="entry name" value="CRP FAMILY TRANSCRIPTIONAL REGULATORY PROTEIN"/>
    <property type="match status" value="1"/>
</dbReference>
<evidence type="ECO:0000256" key="1">
    <source>
        <dbReference type="ARBA" id="ARBA00023015"/>
    </source>
</evidence>
<reference evidence="6 7" key="1">
    <citation type="submission" date="2016-10" db="EMBL/GenBank/DDBJ databases">
        <authorList>
            <person name="de Groot N.N."/>
        </authorList>
    </citation>
    <scope>NUCLEOTIDE SEQUENCE [LARGE SCALE GENOMIC DNA]</scope>
    <source>
        <strain evidence="6 7">DSM 25186</strain>
    </source>
</reference>
<dbReference type="InterPro" id="IPR018490">
    <property type="entry name" value="cNMP-bd_dom_sf"/>
</dbReference>
<proteinExistence type="predicted"/>
<dbReference type="GO" id="GO:0003700">
    <property type="term" value="F:DNA-binding transcription factor activity"/>
    <property type="evidence" value="ECO:0007669"/>
    <property type="project" value="TreeGrafter"/>
</dbReference>
<keyword evidence="7" id="KW-1185">Reference proteome</keyword>
<dbReference type="InterPro" id="IPR036388">
    <property type="entry name" value="WH-like_DNA-bd_sf"/>
</dbReference>
<dbReference type="InterPro" id="IPR050397">
    <property type="entry name" value="Env_Response_Regulators"/>
</dbReference>
<dbReference type="SMART" id="SM00100">
    <property type="entry name" value="cNMP"/>
    <property type="match status" value="1"/>
</dbReference>
<feature type="domain" description="Cyclic nucleotide-binding" evidence="4">
    <location>
        <begin position="15"/>
        <end position="103"/>
    </location>
</feature>
<dbReference type="PROSITE" id="PS51063">
    <property type="entry name" value="HTH_CRP_2"/>
    <property type="match status" value="1"/>
</dbReference>
<feature type="domain" description="HTH crp-type" evidence="5">
    <location>
        <begin position="150"/>
        <end position="223"/>
    </location>
</feature>
<dbReference type="PANTHER" id="PTHR24567:SF74">
    <property type="entry name" value="HTH-TYPE TRANSCRIPTIONAL REGULATOR ARCR"/>
    <property type="match status" value="1"/>
</dbReference>
<evidence type="ECO:0000313" key="6">
    <source>
        <dbReference type="EMBL" id="SDJ96204.1"/>
    </source>
</evidence>
<evidence type="ECO:0000256" key="3">
    <source>
        <dbReference type="ARBA" id="ARBA00023163"/>
    </source>
</evidence>
<dbReference type="Proteomes" id="UP000198510">
    <property type="component" value="Unassembled WGS sequence"/>
</dbReference>
<dbReference type="Gene3D" id="2.60.120.10">
    <property type="entry name" value="Jelly Rolls"/>
    <property type="match status" value="1"/>
</dbReference>
<dbReference type="InterPro" id="IPR036390">
    <property type="entry name" value="WH_DNA-bd_sf"/>
</dbReference>
<dbReference type="PROSITE" id="PS50042">
    <property type="entry name" value="CNMP_BINDING_3"/>
    <property type="match status" value="1"/>
</dbReference>
<evidence type="ECO:0000313" key="7">
    <source>
        <dbReference type="Proteomes" id="UP000198510"/>
    </source>
</evidence>
<evidence type="ECO:0000259" key="5">
    <source>
        <dbReference type="PROSITE" id="PS51063"/>
    </source>
</evidence>
<dbReference type="SUPFAM" id="SSF51206">
    <property type="entry name" value="cAMP-binding domain-like"/>
    <property type="match status" value="1"/>
</dbReference>
<keyword evidence="3" id="KW-0804">Transcription</keyword>
<evidence type="ECO:0000256" key="2">
    <source>
        <dbReference type="ARBA" id="ARBA00023125"/>
    </source>
</evidence>
<gene>
    <name evidence="6" type="ORF">SAMN05421823_101531</name>
</gene>
<dbReference type="STRING" id="1075417.SAMN05421823_101531"/>
<keyword evidence="2" id="KW-0238">DNA-binding</keyword>
<organism evidence="6 7">
    <name type="scientific">Catalinimonas alkaloidigena</name>
    <dbReference type="NCBI Taxonomy" id="1075417"/>
    <lineage>
        <taxon>Bacteria</taxon>
        <taxon>Pseudomonadati</taxon>
        <taxon>Bacteroidota</taxon>
        <taxon>Cytophagia</taxon>
        <taxon>Cytophagales</taxon>
        <taxon>Catalimonadaceae</taxon>
        <taxon>Catalinimonas</taxon>
    </lineage>
</organism>
<dbReference type="SMART" id="SM00419">
    <property type="entry name" value="HTH_CRP"/>
    <property type="match status" value="1"/>
</dbReference>